<dbReference type="Gene3D" id="2.60.40.420">
    <property type="entry name" value="Cupredoxins - blue copper proteins"/>
    <property type="match status" value="1"/>
</dbReference>
<organism evidence="7 8">
    <name type="scientific">Adiantum capillus-veneris</name>
    <name type="common">Maidenhair fern</name>
    <dbReference type="NCBI Taxonomy" id="13818"/>
    <lineage>
        <taxon>Eukaryota</taxon>
        <taxon>Viridiplantae</taxon>
        <taxon>Streptophyta</taxon>
        <taxon>Embryophyta</taxon>
        <taxon>Tracheophyta</taxon>
        <taxon>Polypodiopsida</taxon>
        <taxon>Polypodiidae</taxon>
        <taxon>Polypodiales</taxon>
        <taxon>Pteridineae</taxon>
        <taxon>Pteridaceae</taxon>
        <taxon>Vittarioideae</taxon>
        <taxon>Adiantum</taxon>
    </lineage>
</organism>
<dbReference type="InterPro" id="IPR003245">
    <property type="entry name" value="Phytocyanin_dom"/>
</dbReference>
<dbReference type="EMBL" id="JABFUD020000025">
    <property type="protein sequence ID" value="KAI5059737.1"/>
    <property type="molecule type" value="Genomic_DNA"/>
</dbReference>
<dbReference type="PANTHER" id="PTHR33021:SF499">
    <property type="entry name" value="OS12G0150500 PROTEIN"/>
    <property type="match status" value="1"/>
</dbReference>
<dbReference type="OrthoDB" id="959565at2759"/>
<reference evidence="7" key="1">
    <citation type="submission" date="2021-01" db="EMBL/GenBank/DDBJ databases">
        <title>Adiantum capillus-veneris genome.</title>
        <authorList>
            <person name="Fang Y."/>
            <person name="Liao Q."/>
        </authorList>
    </citation>
    <scope>NUCLEOTIDE SEQUENCE</scope>
    <source>
        <strain evidence="7">H3</strain>
        <tissue evidence="7">Leaf</tissue>
    </source>
</reference>
<feature type="signal peptide" evidence="4">
    <location>
        <begin position="1"/>
        <end position="28"/>
    </location>
</feature>
<name>A0A9D4Z449_ADICA</name>
<evidence type="ECO:0000256" key="3">
    <source>
        <dbReference type="SAM" id="MobiDB-lite"/>
    </source>
</evidence>
<dbReference type="Proteomes" id="UP000886520">
    <property type="component" value="Chromosome 25"/>
</dbReference>
<dbReference type="Pfam" id="PF02298">
    <property type="entry name" value="Cu_bind_like"/>
    <property type="match status" value="1"/>
</dbReference>
<dbReference type="InterPro" id="IPR008972">
    <property type="entry name" value="Cupredoxin"/>
</dbReference>
<evidence type="ECO:0000256" key="1">
    <source>
        <dbReference type="ARBA" id="ARBA00023157"/>
    </source>
</evidence>
<feature type="chain" id="PRO_5040045599" description="Phytocyanin domain-containing protein" evidence="4">
    <location>
        <begin position="29"/>
        <end position="208"/>
    </location>
</feature>
<dbReference type="EMBL" id="JABFUD020000025">
    <property type="protein sequence ID" value="KAI5059247.1"/>
    <property type="molecule type" value="Genomic_DNA"/>
</dbReference>
<gene>
    <name evidence="6" type="ORF">GOP47_0025566</name>
    <name evidence="7" type="ORF">GOP47_0026056</name>
</gene>
<sequence length="208" mass="22509">MAFSMRDLMHVALCNIVMVVVLAPATHATKYTVGGSPGWVVGEDMEAWGAQHTFYVGDELYFPYPYGQSSVLLVTEEDYNDCNANRAISSDGGLGNMAMTLLTAETYFFISGHPEQCTEGLRLEVHVLEVGASKLHSPPPPVSEEEDHTPPSTNNNNIPSSPVILSPPRSINTPYSTFRPTSSSPPPSSISSLLLALTFFLAIVYVSL</sequence>
<keyword evidence="8" id="KW-1185">Reference proteome</keyword>
<feature type="compositionally biased region" description="Low complexity" evidence="3">
    <location>
        <begin position="150"/>
        <end position="166"/>
    </location>
</feature>
<evidence type="ECO:0000313" key="6">
    <source>
        <dbReference type="EMBL" id="KAI5059247.1"/>
    </source>
</evidence>
<keyword evidence="2" id="KW-0325">Glycoprotein</keyword>
<dbReference type="PROSITE" id="PS51485">
    <property type="entry name" value="PHYTOCYANIN"/>
    <property type="match status" value="1"/>
</dbReference>
<dbReference type="FunFam" id="2.60.40.420:FF:000034">
    <property type="entry name" value="Cupredoxin superfamily protein"/>
    <property type="match status" value="1"/>
</dbReference>
<dbReference type="GO" id="GO:0005886">
    <property type="term" value="C:plasma membrane"/>
    <property type="evidence" value="ECO:0007669"/>
    <property type="project" value="TreeGrafter"/>
</dbReference>
<keyword evidence="1" id="KW-1015">Disulfide bond</keyword>
<dbReference type="GO" id="GO:0009055">
    <property type="term" value="F:electron transfer activity"/>
    <property type="evidence" value="ECO:0007669"/>
    <property type="project" value="InterPro"/>
</dbReference>
<proteinExistence type="predicted"/>
<dbReference type="AlphaFoldDB" id="A0A9D4Z449"/>
<dbReference type="SUPFAM" id="SSF49503">
    <property type="entry name" value="Cupredoxins"/>
    <property type="match status" value="1"/>
</dbReference>
<evidence type="ECO:0000256" key="4">
    <source>
        <dbReference type="SAM" id="SignalP"/>
    </source>
</evidence>
<dbReference type="CDD" id="cd04216">
    <property type="entry name" value="Phytocyanin"/>
    <property type="match status" value="1"/>
</dbReference>
<feature type="region of interest" description="Disordered" evidence="3">
    <location>
        <begin position="134"/>
        <end position="166"/>
    </location>
</feature>
<accession>A0A9D4Z449</accession>
<evidence type="ECO:0000259" key="5">
    <source>
        <dbReference type="PROSITE" id="PS51485"/>
    </source>
</evidence>
<keyword evidence="4" id="KW-0732">Signal</keyword>
<evidence type="ECO:0000313" key="8">
    <source>
        <dbReference type="Proteomes" id="UP000886520"/>
    </source>
</evidence>
<evidence type="ECO:0000313" key="7">
    <source>
        <dbReference type="EMBL" id="KAI5059737.1"/>
    </source>
</evidence>
<protein>
    <recommendedName>
        <fullName evidence="5">Phytocyanin domain-containing protein</fullName>
    </recommendedName>
</protein>
<evidence type="ECO:0000256" key="2">
    <source>
        <dbReference type="ARBA" id="ARBA00023180"/>
    </source>
</evidence>
<feature type="domain" description="Phytocyanin" evidence="5">
    <location>
        <begin position="29"/>
        <end position="129"/>
    </location>
</feature>
<dbReference type="PANTHER" id="PTHR33021">
    <property type="entry name" value="BLUE COPPER PROTEIN"/>
    <property type="match status" value="1"/>
</dbReference>
<comment type="caution">
    <text evidence="7">The sequence shown here is derived from an EMBL/GenBank/DDBJ whole genome shotgun (WGS) entry which is preliminary data.</text>
</comment>
<dbReference type="InterPro" id="IPR039391">
    <property type="entry name" value="Phytocyanin-like"/>
</dbReference>